<dbReference type="RefSeq" id="XP_018144145.1">
    <property type="nucleotide sequence ID" value="XM_018293864.1"/>
</dbReference>
<dbReference type="GeneID" id="28857858"/>
<keyword evidence="3" id="KW-1185">Reference proteome</keyword>
<organism evidence="2 3">
    <name type="scientific">Pochonia chlamydosporia 170</name>
    <dbReference type="NCBI Taxonomy" id="1380566"/>
    <lineage>
        <taxon>Eukaryota</taxon>
        <taxon>Fungi</taxon>
        <taxon>Dikarya</taxon>
        <taxon>Ascomycota</taxon>
        <taxon>Pezizomycotina</taxon>
        <taxon>Sordariomycetes</taxon>
        <taxon>Hypocreomycetidae</taxon>
        <taxon>Hypocreales</taxon>
        <taxon>Clavicipitaceae</taxon>
        <taxon>Pochonia</taxon>
    </lineage>
</organism>
<dbReference type="KEGG" id="pchm:VFPPC_16111"/>
<accession>A0A179FP49</accession>
<gene>
    <name evidence="2" type="ORF">VFPPC_16111</name>
</gene>
<reference evidence="2 3" key="1">
    <citation type="journal article" date="2016" name="PLoS Pathog.">
        <title>Biosynthesis of antibiotic leucinostatins in bio-control fungus Purpureocillium lilacinum and their inhibition on phytophthora revealed by genome mining.</title>
        <authorList>
            <person name="Wang G."/>
            <person name="Liu Z."/>
            <person name="Lin R."/>
            <person name="Li E."/>
            <person name="Mao Z."/>
            <person name="Ling J."/>
            <person name="Yang Y."/>
            <person name="Yin W.B."/>
            <person name="Xie B."/>
        </authorList>
    </citation>
    <scope>NUCLEOTIDE SEQUENCE [LARGE SCALE GENOMIC DNA]</scope>
    <source>
        <strain evidence="2">170</strain>
    </source>
</reference>
<dbReference type="AlphaFoldDB" id="A0A179FP49"/>
<evidence type="ECO:0000313" key="2">
    <source>
        <dbReference type="EMBL" id="OAQ67058.1"/>
    </source>
</evidence>
<dbReference type="EMBL" id="LSBJ02000004">
    <property type="protein sequence ID" value="OAQ67058.1"/>
    <property type="molecule type" value="Genomic_DNA"/>
</dbReference>
<dbReference type="Proteomes" id="UP000078397">
    <property type="component" value="Unassembled WGS sequence"/>
</dbReference>
<comment type="caution">
    <text evidence="2">The sequence shown here is derived from an EMBL/GenBank/DDBJ whole genome shotgun (WGS) entry which is preliminary data.</text>
</comment>
<evidence type="ECO:0000313" key="3">
    <source>
        <dbReference type="Proteomes" id="UP000078397"/>
    </source>
</evidence>
<proteinExistence type="predicted"/>
<protein>
    <submittedName>
        <fullName evidence="2">Uncharacterized protein</fullName>
    </submittedName>
</protein>
<name>A0A179FP49_METCM</name>
<evidence type="ECO:0000256" key="1">
    <source>
        <dbReference type="SAM" id="MobiDB-lite"/>
    </source>
</evidence>
<feature type="region of interest" description="Disordered" evidence="1">
    <location>
        <begin position="1"/>
        <end position="25"/>
    </location>
</feature>
<sequence>MVLSRVGRHGSNPSFKEPHSCSSSPLDVDHLSAVSRPYFSTTNSFLFQHGAGGRHGLVCEDRGDLVPCSQSLQFNKLIAVGPATKSLTLDVEGYGPSFQAAWSRKKETDRMCLAWSGLV</sequence>